<proteinExistence type="predicted"/>
<feature type="compositionally biased region" description="Acidic residues" evidence="1">
    <location>
        <begin position="59"/>
        <end position="69"/>
    </location>
</feature>
<name>A0A914PRU3_9BILA</name>
<reference evidence="3" key="1">
    <citation type="submission" date="2022-11" db="UniProtKB">
        <authorList>
            <consortium name="WormBaseParasite"/>
        </authorList>
    </citation>
    <scope>IDENTIFICATION</scope>
</reference>
<organism evidence="2 3">
    <name type="scientific">Panagrolaimus davidi</name>
    <dbReference type="NCBI Taxonomy" id="227884"/>
    <lineage>
        <taxon>Eukaryota</taxon>
        <taxon>Metazoa</taxon>
        <taxon>Ecdysozoa</taxon>
        <taxon>Nematoda</taxon>
        <taxon>Chromadorea</taxon>
        <taxon>Rhabditida</taxon>
        <taxon>Tylenchina</taxon>
        <taxon>Panagrolaimomorpha</taxon>
        <taxon>Panagrolaimoidea</taxon>
        <taxon>Panagrolaimidae</taxon>
        <taxon>Panagrolaimus</taxon>
    </lineage>
</organism>
<sequence length="323" mass="35705">MNNLFFKRTSTPKNAALQTRFYPPVTPILPSNGSNNDSYESTFDPTNASMREDEKVVDDSMDEEKENEDGQVSRFTPTTKNIKNPVLFTPQTTKDRQQRIQRKHSALSDVSSEDERPAPTSRPRVPDSPMDITCRKPSALYNSDSDEDVKVNDSLIEEKEIDASSASFESDSDDVVKGPKKKGIKNNSDAPIDIDSSDSEAPVVIASSDSDVSLDEKDDIPEIEDEEDSDNSFIEKDAEESKSAINQSSRSSEASENESIKIDESMAEAIPPGRRRRDATPSISSGSDFNHDDSSIKISASDESDTLPMKSTKGKKVKHFFAF</sequence>
<feature type="compositionally biased region" description="Polar residues" evidence="1">
    <location>
        <begin position="29"/>
        <end position="49"/>
    </location>
</feature>
<dbReference type="AlphaFoldDB" id="A0A914PRU3"/>
<dbReference type="Proteomes" id="UP000887578">
    <property type="component" value="Unplaced"/>
</dbReference>
<keyword evidence="2" id="KW-1185">Reference proteome</keyword>
<evidence type="ECO:0000313" key="3">
    <source>
        <dbReference type="WBParaSite" id="PDA_v2.g21343.t1"/>
    </source>
</evidence>
<protein>
    <submittedName>
        <fullName evidence="3">Uncharacterized protein</fullName>
    </submittedName>
</protein>
<accession>A0A914PRU3</accession>
<feature type="compositionally biased region" description="Basic and acidic residues" evidence="1">
    <location>
        <begin position="233"/>
        <end position="242"/>
    </location>
</feature>
<feature type="region of interest" description="Disordered" evidence="1">
    <location>
        <begin position="23"/>
        <end position="312"/>
    </location>
</feature>
<dbReference type="WBParaSite" id="PDA_v2.g21343.t1">
    <property type="protein sequence ID" value="PDA_v2.g21343.t1"/>
    <property type="gene ID" value="PDA_v2.g21343"/>
</dbReference>
<evidence type="ECO:0000256" key="1">
    <source>
        <dbReference type="SAM" id="MobiDB-lite"/>
    </source>
</evidence>
<feature type="compositionally biased region" description="Basic and acidic residues" evidence="1">
    <location>
        <begin position="148"/>
        <end position="162"/>
    </location>
</feature>
<feature type="compositionally biased region" description="Low complexity" evidence="1">
    <location>
        <begin position="243"/>
        <end position="254"/>
    </location>
</feature>
<feature type="compositionally biased region" description="Polar residues" evidence="1">
    <location>
        <begin position="73"/>
        <end position="82"/>
    </location>
</feature>
<feature type="compositionally biased region" description="Acidic residues" evidence="1">
    <location>
        <begin position="212"/>
        <end position="230"/>
    </location>
</feature>
<evidence type="ECO:0000313" key="2">
    <source>
        <dbReference type="Proteomes" id="UP000887578"/>
    </source>
</evidence>
<feature type="compositionally biased region" description="Low complexity" evidence="1">
    <location>
        <begin position="188"/>
        <end position="202"/>
    </location>
</feature>